<dbReference type="InterPro" id="IPR000531">
    <property type="entry name" value="Beta-barrel_TonB"/>
</dbReference>
<evidence type="ECO:0000256" key="13">
    <source>
        <dbReference type="PROSITE-ProRule" id="PRU10144"/>
    </source>
</evidence>
<comment type="subcellular location">
    <subcellularLocation>
        <location evidence="1 12">Cell outer membrane</location>
        <topology evidence="1 12">Multi-pass membrane protein</topology>
    </subcellularLocation>
</comment>
<dbReference type="SUPFAM" id="SSF56935">
    <property type="entry name" value="Porins"/>
    <property type="match status" value="1"/>
</dbReference>
<dbReference type="AlphaFoldDB" id="A0A1T5G4K2"/>
<evidence type="ECO:0000256" key="16">
    <source>
        <dbReference type="SAM" id="Phobius"/>
    </source>
</evidence>
<evidence type="ECO:0000256" key="14">
    <source>
        <dbReference type="RuleBase" id="RU003357"/>
    </source>
</evidence>
<evidence type="ECO:0000256" key="15">
    <source>
        <dbReference type="SAM" id="MobiDB-lite"/>
    </source>
</evidence>
<feature type="transmembrane region" description="Helical" evidence="16">
    <location>
        <begin position="27"/>
        <end position="47"/>
    </location>
</feature>
<dbReference type="Gene3D" id="2.40.170.20">
    <property type="entry name" value="TonB-dependent receptor, beta-barrel domain"/>
    <property type="match status" value="1"/>
</dbReference>
<evidence type="ECO:0000313" key="19">
    <source>
        <dbReference type="EMBL" id="SKC03366.1"/>
    </source>
</evidence>
<evidence type="ECO:0000259" key="17">
    <source>
        <dbReference type="Pfam" id="PF00593"/>
    </source>
</evidence>
<evidence type="ECO:0000256" key="8">
    <source>
        <dbReference type="ARBA" id="ARBA00023065"/>
    </source>
</evidence>
<evidence type="ECO:0000256" key="3">
    <source>
        <dbReference type="ARBA" id="ARBA00022452"/>
    </source>
</evidence>
<keyword evidence="2 12" id="KW-0813">Transport</keyword>
<keyword evidence="16" id="KW-1133">Transmembrane helix</keyword>
<dbReference type="InterPro" id="IPR012910">
    <property type="entry name" value="Plug_dom"/>
</dbReference>
<name>A0A1T5G4K2_9SPHN</name>
<keyword evidence="6" id="KW-0732">Signal</keyword>
<sequence>MDARRSCGSEEQLDQGRQIKMKSKTSYVAAVSMAAISVALAAVPAVAQDAQAPTEFEDIVVTARKVAESAQSLPITVAAFSGAELTKKVVLNVQDLQTVTPGLTIGAAATAGAPIFAIRGTATELGIDGGVALYMNDVPVISSFTIANAFYDVSTVEVLKGPQGTQFGTNTTGGTISVRTNRPTDRFEGYVKGGYGNYNRRELEGMINLPVNDVLGFRFAGNYVKRDGYVKNPIAAGGAPKEFSSEDHYSARGTMSLNSGPVNSVLILDYFNRDEEPIAQIPVAFGPTPTGVNLTNLGAQTGTRKTIFVGADPSGVRKPFFGKAKLFGLEHLLEIELSDSLSLRNVVGYRHEDTDTSEESSGTTITQVHTTGSTKNDQWTDDLTLRYTGLDGRIRASLGGYFSQRDKSQGLNSAVVQGVYLTFFNAPLVTEIHTFERAKFKSKAVYFNSDFDITETLSVTGGFRYNWDRIKSAGSRASGNGVLATYGYNFYPTATIPCSANAFTGFVDFDLATCSGTRSASFRAPSWMFAVTNKFNSDVLAYAKISHGYLAGGLNFTIREVPAFKPEKTTMMEAGVKADWSVGGRPIRTNVAIYHGKTSDKQVFYNFNYDDGSAGFGVFNAAKLSVYGADFEMRFSPVDRLTLDASYNYIHSKFDKFLFPAVGGNGDGQTGTTLVPATDLSNSTPAQTPEHQFNVAASYEWPLDPSAGTVTSTISGYYTSKITQTNVFPPYNATFGQVYNTIDGYFTANASLNWENVMGSPISAQLWVRNLFDKNYIVYRGTQFQAFGYSTVIYGAPRTYGASATFRF</sequence>
<evidence type="ECO:0000256" key="7">
    <source>
        <dbReference type="ARBA" id="ARBA00023004"/>
    </source>
</evidence>
<evidence type="ECO:0000256" key="11">
    <source>
        <dbReference type="ARBA" id="ARBA00023237"/>
    </source>
</evidence>
<dbReference type="GO" id="GO:0009279">
    <property type="term" value="C:cell outer membrane"/>
    <property type="evidence" value="ECO:0007669"/>
    <property type="project" value="UniProtKB-SubCell"/>
</dbReference>
<dbReference type="PANTHER" id="PTHR32552">
    <property type="entry name" value="FERRICHROME IRON RECEPTOR-RELATED"/>
    <property type="match status" value="1"/>
</dbReference>
<keyword evidence="3 12" id="KW-1134">Transmembrane beta strand</keyword>
<dbReference type="InterPro" id="IPR036942">
    <property type="entry name" value="Beta-barrel_TonB_sf"/>
</dbReference>
<keyword evidence="11 12" id="KW-0998">Cell outer membrane</keyword>
<evidence type="ECO:0000256" key="9">
    <source>
        <dbReference type="ARBA" id="ARBA00023077"/>
    </source>
</evidence>
<organism evidence="19 20">
    <name type="scientific">Sphingopyxis flava</name>
    <dbReference type="NCBI Taxonomy" id="1507287"/>
    <lineage>
        <taxon>Bacteria</taxon>
        <taxon>Pseudomonadati</taxon>
        <taxon>Pseudomonadota</taxon>
        <taxon>Alphaproteobacteria</taxon>
        <taxon>Sphingomonadales</taxon>
        <taxon>Sphingomonadaceae</taxon>
        <taxon>Sphingopyxis</taxon>
    </lineage>
</organism>
<dbReference type="EMBL" id="FUYP01000057">
    <property type="protein sequence ID" value="SKC03366.1"/>
    <property type="molecule type" value="Genomic_DNA"/>
</dbReference>
<evidence type="ECO:0000256" key="4">
    <source>
        <dbReference type="ARBA" id="ARBA00022496"/>
    </source>
</evidence>
<dbReference type="Proteomes" id="UP000190044">
    <property type="component" value="Unassembled WGS sequence"/>
</dbReference>
<evidence type="ECO:0000256" key="2">
    <source>
        <dbReference type="ARBA" id="ARBA00022448"/>
    </source>
</evidence>
<evidence type="ECO:0000259" key="18">
    <source>
        <dbReference type="Pfam" id="PF07715"/>
    </source>
</evidence>
<dbReference type="InterPro" id="IPR039426">
    <property type="entry name" value="TonB-dep_rcpt-like"/>
</dbReference>
<evidence type="ECO:0000256" key="5">
    <source>
        <dbReference type="ARBA" id="ARBA00022692"/>
    </source>
</evidence>
<evidence type="ECO:0000256" key="10">
    <source>
        <dbReference type="ARBA" id="ARBA00023136"/>
    </source>
</evidence>
<dbReference type="GO" id="GO:0006826">
    <property type="term" value="P:iron ion transport"/>
    <property type="evidence" value="ECO:0007669"/>
    <property type="project" value="UniProtKB-KW"/>
</dbReference>
<dbReference type="Pfam" id="PF00593">
    <property type="entry name" value="TonB_dep_Rec_b-barrel"/>
    <property type="match status" value="1"/>
</dbReference>
<accession>A0A1T5G4K2</accession>
<keyword evidence="9 14" id="KW-0798">TonB box</keyword>
<feature type="region of interest" description="Disordered" evidence="15">
    <location>
        <begin position="353"/>
        <end position="373"/>
    </location>
</feature>
<keyword evidence="7" id="KW-0408">Iron</keyword>
<proteinExistence type="inferred from homology"/>
<gene>
    <name evidence="19" type="ORF">SAMN06295937_10577</name>
</gene>
<dbReference type="Pfam" id="PF07715">
    <property type="entry name" value="Plug"/>
    <property type="match status" value="1"/>
</dbReference>
<comment type="similarity">
    <text evidence="12 14">Belongs to the TonB-dependent receptor family.</text>
</comment>
<protein>
    <submittedName>
        <fullName evidence="19">Iron complex outermembrane recepter protein</fullName>
    </submittedName>
</protein>
<feature type="domain" description="TonB-dependent receptor plug" evidence="18">
    <location>
        <begin position="70"/>
        <end position="175"/>
    </location>
</feature>
<feature type="short sequence motif" description="TonB C-terminal box" evidence="13">
    <location>
        <begin position="791"/>
        <end position="808"/>
    </location>
</feature>
<keyword evidence="5 12" id="KW-0812">Transmembrane</keyword>
<feature type="domain" description="TonB-dependent receptor-like beta-barrel" evidence="17">
    <location>
        <begin position="319"/>
        <end position="771"/>
    </location>
</feature>
<evidence type="ECO:0000256" key="12">
    <source>
        <dbReference type="PROSITE-ProRule" id="PRU01360"/>
    </source>
</evidence>
<reference evidence="20" key="1">
    <citation type="submission" date="2017-02" db="EMBL/GenBank/DDBJ databases">
        <authorList>
            <person name="Varghese N."/>
            <person name="Submissions S."/>
        </authorList>
    </citation>
    <scope>NUCLEOTIDE SEQUENCE [LARGE SCALE GENOMIC DNA]</scope>
    <source>
        <strain evidence="20">R11H</strain>
    </source>
</reference>
<keyword evidence="20" id="KW-1185">Reference proteome</keyword>
<evidence type="ECO:0000313" key="20">
    <source>
        <dbReference type="Proteomes" id="UP000190044"/>
    </source>
</evidence>
<keyword evidence="8" id="KW-0406">Ion transport</keyword>
<keyword evidence="4" id="KW-0410">Iron transport</keyword>
<dbReference type="InterPro" id="IPR010917">
    <property type="entry name" value="TonB_rcpt_CS"/>
</dbReference>
<evidence type="ECO:0000256" key="6">
    <source>
        <dbReference type="ARBA" id="ARBA00022729"/>
    </source>
</evidence>
<dbReference type="RefSeq" id="WP_079640232.1">
    <property type="nucleotide sequence ID" value="NZ_FUYP01000057.1"/>
</dbReference>
<dbReference type="PANTHER" id="PTHR32552:SF81">
    <property type="entry name" value="TONB-DEPENDENT OUTER MEMBRANE RECEPTOR"/>
    <property type="match status" value="1"/>
</dbReference>
<keyword evidence="10 12" id="KW-0472">Membrane</keyword>
<evidence type="ECO:0000256" key="1">
    <source>
        <dbReference type="ARBA" id="ARBA00004571"/>
    </source>
</evidence>
<dbReference type="PROSITE" id="PS52016">
    <property type="entry name" value="TONB_DEPENDENT_REC_3"/>
    <property type="match status" value="1"/>
</dbReference>
<dbReference type="OrthoDB" id="7510666at2"/>
<dbReference type="PROSITE" id="PS01156">
    <property type="entry name" value="TONB_DEPENDENT_REC_2"/>
    <property type="match status" value="1"/>
</dbReference>